<accession>A0A022VMQ3</accession>
<dbReference type="PANTHER" id="PTHR10655:SF17">
    <property type="entry name" value="LYSOPHOSPHOLIPASE-LIKE PROTEIN 1"/>
    <property type="match status" value="1"/>
</dbReference>
<dbReference type="OrthoDB" id="2418081at2759"/>
<evidence type="ECO:0000256" key="12">
    <source>
        <dbReference type="ARBA" id="ARBA00047337"/>
    </source>
</evidence>
<comment type="catalytic activity">
    <reaction evidence="12">
        <text>S-hexadecanoyl-L-cysteinyl-[protein] + H2O = L-cysteinyl-[protein] + hexadecanoate + H(+)</text>
        <dbReference type="Rhea" id="RHEA:19233"/>
        <dbReference type="Rhea" id="RHEA-COMP:10131"/>
        <dbReference type="Rhea" id="RHEA-COMP:11032"/>
        <dbReference type="ChEBI" id="CHEBI:7896"/>
        <dbReference type="ChEBI" id="CHEBI:15377"/>
        <dbReference type="ChEBI" id="CHEBI:15378"/>
        <dbReference type="ChEBI" id="CHEBI:29950"/>
        <dbReference type="ChEBI" id="CHEBI:74151"/>
        <dbReference type="EC" id="3.1.2.22"/>
    </reaction>
</comment>
<evidence type="ECO:0000256" key="4">
    <source>
        <dbReference type="ARBA" id="ARBA00014923"/>
    </source>
</evidence>
<comment type="subcellular location">
    <subcellularLocation>
        <location evidence="1">Cytoplasm</location>
    </subcellularLocation>
</comment>
<dbReference type="InterPro" id="IPR003140">
    <property type="entry name" value="PLipase/COase/thioEstase"/>
</dbReference>
<evidence type="ECO:0000256" key="10">
    <source>
        <dbReference type="ARBA" id="ARBA00029392"/>
    </source>
</evidence>
<protein>
    <recommendedName>
        <fullName evidence="4">Acyl-protein thioesterase 1</fullName>
        <ecNumber evidence="3">3.1.2.22</ecNumber>
    </recommendedName>
    <alternativeName>
        <fullName evidence="11">Palmitoyl-protein hydrolase</fullName>
    </alternativeName>
</protein>
<keyword evidence="9" id="KW-0443">Lipid metabolism</keyword>
<evidence type="ECO:0000256" key="6">
    <source>
        <dbReference type="ARBA" id="ARBA00022490"/>
    </source>
</evidence>
<evidence type="ECO:0000256" key="5">
    <source>
        <dbReference type="ARBA" id="ARBA00022487"/>
    </source>
</evidence>
<keyword evidence="8" id="KW-0276">Fatty acid metabolism</keyword>
<dbReference type="Proteomes" id="UP000023758">
    <property type="component" value="Unassembled WGS sequence"/>
</dbReference>
<dbReference type="GO" id="GO:0005737">
    <property type="term" value="C:cytoplasm"/>
    <property type="evidence" value="ECO:0007669"/>
    <property type="project" value="UniProtKB-SubCell"/>
</dbReference>
<comment type="similarity">
    <text evidence="2">Belongs to the AB hydrolase superfamily. AB hydrolase 2 family.</text>
</comment>
<organism evidence="14">
    <name type="scientific">Trichophyton rubrum CBS 288.86</name>
    <dbReference type="NCBI Taxonomy" id="1215330"/>
    <lineage>
        <taxon>Eukaryota</taxon>
        <taxon>Fungi</taxon>
        <taxon>Dikarya</taxon>
        <taxon>Ascomycota</taxon>
        <taxon>Pezizomycotina</taxon>
        <taxon>Eurotiomycetes</taxon>
        <taxon>Eurotiomycetidae</taxon>
        <taxon>Onygenales</taxon>
        <taxon>Arthrodermataceae</taxon>
        <taxon>Trichophyton</taxon>
    </lineage>
</organism>
<dbReference type="GO" id="GO:0008474">
    <property type="term" value="F:palmitoyl-(protein) hydrolase activity"/>
    <property type="evidence" value="ECO:0007669"/>
    <property type="project" value="UniProtKB-EC"/>
</dbReference>
<sequence length="243" mass="26955">MATKAPFVVPALKRHTATVIMAHGLGDTGAGWMMMAQNWRRREMYDEVSFIFPNAPSIPITVNFGMSMPGWYDIKNLSPTQTMEEFFAQRDEEGILKSRDYFNTLIKEEIDKGIKPSRIVFGGFSQGGAMALVTGFASPVKLGGIFGLSCYLPLSPEQLKKHIPEGWPNQKTPLFMGHGDIDQVVKHQYGEKTASILKDMGVDVDFKTYHGLGHSGDPDEIQDLEKFLDRIIPAEGTAPSSEL</sequence>
<dbReference type="AlphaFoldDB" id="A0A022VMQ3"/>
<keyword evidence="5" id="KW-0719">Serine esterase</keyword>
<proteinExistence type="inferred from homology"/>
<dbReference type="Gene3D" id="3.40.50.1820">
    <property type="entry name" value="alpha/beta hydrolase"/>
    <property type="match status" value="1"/>
</dbReference>
<dbReference type="SUPFAM" id="SSF53474">
    <property type="entry name" value="alpha/beta-Hydrolases"/>
    <property type="match status" value="1"/>
</dbReference>
<evidence type="ECO:0000313" key="14">
    <source>
        <dbReference type="EMBL" id="EZF47365.1"/>
    </source>
</evidence>
<dbReference type="GO" id="GO:0052689">
    <property type="term" value="F:carboxylic ester hydrolase activity"/>
    <property type="evidence" value="ECO:0007669"/>
    <property type="project" value="UniProtKB-KW"/>
</dbReference>
<evidence type="ECO:0000256" key="7">
    <source>
        <dbReference type="ARBA" id="ARBA00022801"/>
    </source>
</evidence>
<evidence type="ECO:0000256" key="8">
    <source>
        <dbReference type="ARBA" id="ARBA00022832"/>
    </source>
</evidence>
<evidence type="ECO:0000256" key="9">
    <source>
        <dbReference type="ARBA" id="ARBA00023098"/>
    </source>
</evidence>
<keyword evidence="7" id="KW-0378">Hydrolase</keyword>
<dbReference type="FunFam" id="3.40.50.1820:FF:000010">
    <property type="entry name" value="Acyl-protein thioesterase 2"/>
    <property type="match status" value="1"/>
</dbReference>
<name>A0A022VMQ3_TRIRU</name>
<dbReference type="HOGENOM" id="CLU_049413_3_8_1"/>
<evidence type="ECO:0000259" key="13">
    <source>
        <dbReference type="Pfam" id="PF02230"/>
    </source>
</evidence>
<evidence type="ECO:0000256" key="2">
    <source>
        <dbReference type="ARBA" id="ARBA00006499"/>
    </source>
</evidence>
<evidence type="ECO:0000256" key="1">
    <source>
        <dbReference type="ARBA" id="ARBA00004496"/>
    </source>
</evidence>
<dbReference type="InterPro" id="IPR050565">
    <property type="entry name" value="LYPA1-2/EST-like"/>
</dbReference>
<evidence type="ECO:0000256" key="11">
    <source>
        <dbReference type="ARBA" id="ARBA00031195"/>
    </source>
</evidence>
<comment type="function">
    <text evidence="10">Hydrolyzes fatty acids from S-acylated cysteine residues in proteins with a strong preference for palmitoylated G-alpha proteins over other acyl substrates. Mediates the deacylation of G-alpha proteins such as GPA1 in vivo, but has weak or no activity toward palmitoylated Ras proteins. Has weak lysophospholipase activity in vitro; however such activity may not exist in vivo.</text>
</comment>
<keyword evidence="6" id="KW-0963">Cytoplasm</keyword>
<dbReference type="EMBL" id="KK207945">
    <property type="protein sequence ID" value="EZF47365.1"/>
    <property type="molecule type" value="Genomic_DNA"/>
</dbReference>
<dbReference type="PANTHER" id="PTHR10655">
    <property type="entry name" value="LYSOPHOSPHOLIPASE-RELATED"/>
    <property type="match status" value="1"/>
</dbReference>
<gene>
    <name evidence="14" type="ORF">H103_08786</name>
</gene>
<reference evidence="14" key="1">
    <citation type="submission" date="2014-02" db="EMBL/GenBank/DDBJ databases">
        <title>The Genome Sequence of Trichophyton rubrum (morphotype fischeri) CBS 288.86.</title>
        <authorList>
            <consortium name="The Broad Institute Genomics Platform"/>
            <person name="Cuomo C.A."/>
            <person name="White T.C."/>
            <person name="Graser Y."/>
            <person name="Martinez-Rossi N."/>
            <person name="Heitman J."/>
            <person name="Young S.K."/>
            <person name="Zeng Q."/>
            <person name="Gargeya S."/>
            <person name="Abouelleil A."/>
            <person name="Alvarado L."/>
            <person name="Chapman S.B."/>
            <person name="Gainer-Dewar J."/>
            <person name="Goldberg J."/>
            <person name="Griggs A."/>
            <person name="Gujja S."/>
            <person name="Hansen M."/>
            <person name="Howarth C."/>
            <person name="Imamovic A."/>
            <person name="Larimer J."/>
            <person name="Martinez D."/>
            <person name="Murphy C."/>
            <person name="Pearson M.D."/>
            <person name="Persinoti G."/>
            <person name="Poon T."/>
            <person name="Priest M."/>
            <person name="Roberts A.D."/>
            <person name="Saif S."/>
            <person name="Shea T.D."/>
            <person name="Sykes S.N."/>
            <person name="Wortman J."/>
            <person name="Nusbaum C."/>
            <person name="Birren B."/>
        </authorList>
    </citation>
    <scope>NUCLEOTIDE SEQUENCE [LARGE SCALE GENOMIC DNA]</scope>
    <source>
        <strain evidence="14">CBS 288.86</strain>
    </source>
</reference>
<feature type="domain" description="Phospholipase/carboxylesterase/thioesterase" evidence="13">
    <location>
        <begin position="6"/>
        <end position="230"/>
    </location>
</feature>
<evidence type="ECO:0000256" key="3">
    <source>
        <dbReference type="ARBA" id="ARBA00012423"/>
    </source>
</evidence>
<dbReference type="GO" id="GO:0006631">
    <property type="term" value="P:fatty acid metabolic process"/>
    <property type="evidence" value="ECO:0007669"/>
    <property type="project" value="UniProtKB-KW"/>
</dbReference>
<dbReference type="Pfam" id="PF02230">
    <property type="entry name" value="Abhydrolase_2"/>
    <property type="match status" value="1"/>
</dbReference>
<dbReference type="EC" id="3.1.2.22" evidence="3"/>
<dbReference type="InterPro" id="IPR029058">
    <property type="entry name" value="AB_hydrolase_fold"/>
</dbReference>